<sequence length="681" mass="70515">MADPTGSLTPISPPDLRAANYQASRRLVTPQRLCDFFAPRNVAMVGASDNSGWARMIITSSAQADSPGKLFPVHPKAKSAFGIPAVPSLRDLPEPVDLAFILTGLPAVESVLDDMGAAGIKNAVVLAAGYREVGEEGRKLEDAMVARAIANDVTILGPNCLGFVNAQTRSAPYALNLQPPLLAGPVGVALQSGALASVVLGFAKLHGIGLSTLTSMGNESMMKTVDFIDYLVEDDATKVICLFLEEIGDPERFALAAERADKAGKPIVALKVGSSPAGQKAALAHTGSVAGDDAVVNAAFQQLNIIRVNTLEDLLTTGALLGDGRIPRGRRMGVLTASGGSCDIIADASSTQGIEIPDFSPQTEAAIAPHMPPFGNPHNPLDVTAFGTLANLNARTSTMTPMDIALDAAADDPNLDFILFVGLNPPDVRPPDDAMAETFENRVSWIAERMASSPIPVIPVGTTCNDLSPYGKEQLTAKGITLLPGLQLGINAIGNALRWQENRGNVHLALGGRSATTVPVPASGSWSEQQARDLLADAGVPVVPGGLATSADEAVAIAAKVGLPVAMKICSAQIVHKSDIGGVALGMSSEAEVRVAYEKVRAAGDAVAGATIDGVLVTPMRTGGTELLVGVTVDPTFGPVLAVGLGGVWVEIMHDSSLRVLPVDAVDAAEVRRMLAELRGL</sequence>
<proteinExistence type="predicted"/>
<keyword evidence="1" id="KW-0547">Nucleotide-binding</keyword>
<dbReference type="InterPro" id="IPR003781">
    <property type="entry name" value="CoA-bd"/>
</dbReference>
<dbReference type="InterPro" id="IPR036291">
    <property type="entry name" value="NAD(P)-bd_dom_sf"/>
</dbReference>
<evidence type="ECO:0000313" key="3">
    <source>
        <dbReference type="EMBL" id="MER6981796.1"/>
    </source>
</evidence>
<dbReference type="SUPFAM" id="SSF52210">
    <property type="entry name" value="Succinyl-CoA synthetase domains"/>
    <property type="match status" value="2"/>
</dbReference>
<dbReference type="InterPro" id="IPR032875">
    <property type="entry name" value="Succ_CoA_lig_flav_dom"/>
</dbReference>
<feature type="domain" description="ATP-grasp" evidence="2">
    <location>
        <begin position="532"/>
        <end position="568"/>
    </location>
</feature>
<keyword evidence="1" id="KW-0067">ATP-binding</keyword>
<dbReference type="Gene3D" id="3.40.50.261">
    <property type="entry name" value="Succinyl-CoA synthetase domains"/>
    <property type="match status" value="2"/>
</dbReference>
<dbReference type="PANTHER" id="PTHR42793">
    <property type="entry name" value="COA BINDING DOMAIN CONTAINING PROTEIN"/>
    <property type="match status" value="1"/>
</dbReference>
<accession>A0ABV1WD98</accession>
<reference evidence="3 4" key="1">
    <citation type="submission" date="2024-06" db="EMBL/GenBank/DDBJ databases">
        <title>The Natural Products Discovery Center: Release of the First 8490 Sequenced Strains for Exploring Actinobacteria Biosynthetic Diversity.</title>
        <authorList>
            <person name="Kalkreuter E."/>
            <person name="Kautsar S.A."/>
            <person name="Yang D."/>
            <person name="Bader C.D."/>
            <person name="Teijaro C.N."/>
            <person name="Fluegel L."/>
            <person name="Davis C.M."/>
            <person name="Simpson J.R."/>
            <person name="Lauterbach L."/>
            <person name="Steele A.D."/>
            <person name="Gui C."/>
            <person name="Meng S."/>
            <person name="Li G."/>
            <person name="Viehrig K."/>
            <person name="Ye F."/>
            <person name="Su P."/>
            <person name="Kiefer A.F."/>
            <person name="Nichols A."/>
            <person name="Cepeda A.J."/>
            <person name="Yan W."/>
            <person name="Fan B."/>
            <person name="Jiang Y."/>
            <person name="Adhikari A."/>
            <person name="Zheng C.-J."/>
            <person name="Schuster L."/>
            <person name="Cowan T.M."/>
            <person name="Smanski M.J."/>
            <person name="Chevrette M.G."/>
            <person name="De Carvalho L.P.S."/>
            <person name="Shen B."/>
        </authorList>
    </citation>
    <scope>NUCLEOTIDE SEQUENCE [LARGE SCALE GENOMIC DNA]</scope>
    <source>
        <strain evidence="3 4">NPDC000634</strain>
    </source>
</reference>
<dbReference type="PANTHER" id="PTHR42793:SF1">
    <property type="entry name" value="PEPTIDYL-LYSINE N-ACETYLTRANSFERASE PATZ"/>
    <property type="match status" value="1"/>
</dbReference>
<dbReference type="SMART" id="SM00881">
    <property type="entry name" value="CoA_binding"/>
    <property type="match status" value="1"/>
</dbReference>
<feature type="non-terminal residue" evidence="3">
    <location>
        <position position="681"/>
    </location>
</feature>
<dbReference type="Gene3D" id="3.30.470.20">
    <property type="entry name" value="ATP-grasp fold, B domain"/>
    <property type="match status" value="1"/>
</dbReference>
<dbReference type="InterPro" id="IPR016102">
    <property type="entry name" value="Succinyl-CoA_synth-like"/>
</dbReference>
<dbReference type="Gene3D" id="3.40.50.720">
    <property type="entry name" value="NAD(P)-binding Rossmann-like Domain"/>
    <property type="match status" value="1"/>
</dbReference>
<comment type="caution">
    <text evidence="3">The sequence shown here is derived from an EMBL/GenBank/DDBJ whole genome shotgun (WGS) entry which is preliminary data.</text>
</comment>
<evidence type="ECO:0000259" key="2">
    <source>
        <dbReference type="PROSITE" id="PS50975"/>
    </source>
</evidence>
<dbReference type="Pfam" id="PF13549">
    <property type="entry name" value="ATP-grasp_5"/>
    <property type="match status" value="1"/>
</dbReference>
<evidence type="ECO:0000313" key="4">
    <source>
        <dbReference type="Proteomes" id="UP001458415"/>
    </source>
</evidence>
<evidence type="ECO:0000256" key="1">
    <source>
        <dbReference type="PROSITE-ProRule" id="PRU00409"/>
    </source>
</evidence>
<dbReference type="SUPFAM" id="SSF56059">
    <property type="entry name" value="Glutathione synthetase ATP-binding domain-like"/>
    <property type="match status" value="1"/>
</dbReference>
<dbReference type="Pfam" id="PF13607">
    <property type="entry name" value="Succ_CoA_lig"/>
    <property type="match status" value="1"/>
</dbReference>
<dbReference type="InterPro" id="IPR011761">
    <property type="entry name" value="ATP-grasp"/>
</dbReference>
<dbReference type="Proteomes" id="UP001458415">
    <property type="component" value="Unassembled WGS sequence"/>
</dbReference>
<dbReference type="EMBL" id="JBEPCU010000855">
    <property type="protein sequence ID" value="MER6981796.1"/>
    <property type="molecule type" value="Genomic_DNA"/>
</dbReference>
<organism evidence="3 4">
    <name type="scientific">Streptomyces carpinensis</name>
    <dbReference type="NCBI Taxonomy" id="66369"/>
    <lineage>
        <taxon>Bacteria</taxon>
        <taxon>Bacillati</taxon>
        <taxon>Actinomycetota</taxon>
        <taxon>Actinomycetes</taxon>
        <taxon>Kitasatosporales</taxon>
        <taxon>Streptomycetaceae</taxon>
        <taxon>Streptomyces</taxon>
    </lineage>
</organism>
<dbReference type="Gene3D" id="3.30.1490.20">
    <property type="entry name" value="ATP-grasp fold, A domain"/>
    <property type="match status" value="1"/>
</dbReference>
<gene>
    <name evidence="3" type="ORF">ABT317_33710</name>
</gene>
<dbReference type="GO" id="GO:0016874">
    <property type="term" value="F:ligase activity"/>
    <property type="evidence" value="ECO:0007669"/>
    <property type="project" value="UniProtKB-KW"/>
</dbReference>
<keyword evidence="4" id="KW-1185">Reference proteome</keyword>
<dbReference type="InterPro" id="IPR013815">
    <property type="entry name" value="ATP_grasp_subdomain_1"/>
</dbReference>
<dbReference type="Pfam" id="PF13380">
    <property type="entry name" value="CoA_binding_2"/>
    <property type="match status" value="1"/>
</dbReference>
<protein>
    <submittedName>
        <fullName evidence="3">Acetate--CoA ligase family protein</fullName>
    </submittedName>
</protein>
<name>A0ABV1WD98_9ACTN</name>
<dbReference type="SUPFAM" id="SSF51735">
    <property type="entry name" value="NAD(P)-binding Rossmann-fold domains"/>
    <property type="match status" value="1"/>
</dbReference>
<keyword evidence="3" id="KW-0436">Ligase</keyword>
<dbReference type="PROSITE" id="PS50975">
    <property type="entry name" value="ATP_GRASP"/>
    <property type="match status" value="1"/>
</dbReference>